<dbReference type="AlphaFoldDB" id="A0AAD8M6C1"/>
<dbReference type="GO" id="GO:0031011">
    <property type="term" value="C:Ino80 complex"/>
    <property type="evidence" value="ECO:0007669"/>
    <property type="project" value="InterPro"/>
</dbReference>
<dbReference type="InterPro" id="IPR024867">
    <property type="entry name" value="NFRKB"/>
</dbReference>
<evidence type="ECO:0000256" key="1">
    <source>
        <dbReference type="ARBA" id="ARBA00004123"/>
    </source>
</evidence>
<keyword evidence="2" id="KW-0539">Nucleus</keyword>
<dbReference type="InterPro" id="IPR044867">
    <property type="entry name" value="DEUBAD_dom"/>
</dbReference>
<sequence length="537" mass="60742">MAADQWKKRLSSVSVVGYTSRQQHSVKRKKLVSSQCDSSITSTIILEWDDSRKSVVAKREQVGIARRDLSPFIDAVPSCHNILADVVNVPEETFDLENLTDVLSYEVWQTHLSEKERNLLTQFLPEGTEAQQVVQELLGGDNFHFGNPLVKWSASLCSGDLHPDAVLKKERLLKANKKAYYSELQNYHYDMIRDLQILKARWSQADPENDFGQNFWRFRKHVDKTLPTHANRSTVHDSDDNLTSESCSSAADDKACSSDELNLRSLHEESQKRKGFMEDIHENASEGLKVVARKRKGEKIQKCNVQSGDGAKYMSYIKVSKEQYQRVKSSMKHSSNSIQSKSLNYVLGDIDTYFVQPYKVFEEEECHKLHVHWSKLANVDIAAAFSNWRRRQIKKQQLVHALGKEMAEAKKSNSKMSDDQVGDEESDSSSTEDEGSEISNRLLEDQMNNAITNREPSIAFEDEEHQSPNCVFQQQTDNTAAIKEPVMDGGSECVSIFTQNHVQHNTLLGGNSVFNTMDLESDGNHVLPGGKSSVCCL</sequence>
<reference evidence="5" key="2">
    <citation type="submission" date="2023-05" db="EMBL/GenBank/DDBJ databases">
        <authorList>
            <person name="Schelkunov M.I."/>
        </authorList>
    </citation>
    <scope>NUCLEOTIDE SEQUENCE</scope>
    <source>
        <strain evidence="5">Hsosn_3</strain>
        <tissue evidence="5">Leaf</tissue>
    </source>
</reference>
<protein>
    <submittedName>
        <fullName evidence="5">Nuclear factor related to kappa-B-binding protein</fullName>
    </submittedName>
</protein>
<feature type="region of interest" description="Disordered" evidence="3">
    <location>
        <begin position="405"/>
        <end position="447"/>
    </location>
</feature>
<evidence type="ECO:0000256" key="2">
    <source>
        <dbReference type="ARBA" id="ARBA00023242"/>
    </source>
</evidence>
<reference evidence="5" key="1">
    <citation type="submission" date="2023-02" db="EMBL/GenBank/DDBJ databases">
        <title>Genome of toxic invasive species Heracleum sosnowskyi carries increased number of genes despite the absence of recent whole-genome duplications.</title>
        <authorList>
            <person name="Schelkunov M."/>
            <person name="Shtratnikova V."/>
            <person name="Makarenko M."/>
            <person name="Klepikova A."/>
            <person name="Omelchenko D."/>
            <person name="Novikova G."/>
            <person name="Obukhova E."/>
            <person name="Bogdanov V."/>
            <person name="Penin A."/>
            <person name="Logacheva M."/>
        </authorList>
    </citation>
    <scope>NUCLEOTIDE SEQUENCE</scope>
    <source>
        <strain evidence="5">Hsosn_3</strain>
        <tissue evidence="5">Leaf</tissue>
    </source>
</reference>
<feature type="domain" description="DEUBAD" evidence="4">
    <location>
        <begin position="90"/>
        <end position="201"/>
    </location>
</feature>
<feature type="region of interest" description="Disordered" evidence="3">
    <location>
        <begin position="229"/>
        <end position="252"/>
    </location>
</feature>
<keyword evidence="6" id="KW-1185">Reference proteome</keyword>
<organism evidence="5 6">
    <name type="scientific">Heracleum sosnowskyi</name>
    <dbReference type="NCBI Taxonomy" id="360622"/>
    <lineage>
        <taxon>Eukaryota</taxon>
        <taxon>Viridiplantae</taxon>
        <taxon>Streptophyta</taxon>
        <taxon>Embryophyta</taxon>
        <taxon>Tracheophyta</taxon>
        <taxon>Spermatophyta</taxon>
        <taxon>Magnoliopsida</taxon>
        <taxon>eudicotyledons</taxon>
        <taxon>Gunneridae</taxon>
        <taxon>Pentapetalae</taxon>
        <taxon>asterids</taxon>
        <taxon>campanulids</taxon>
        <taxon>Apiales</taxon>
        <taxon>Apiaceae</taxon>
        <taxon>Apioideae</taxon>
        <taxon>apioid superclade</taxon>
        <taxon>Tordylieae</taxon>
        <taxon>Tordyliinae</taxon>
        <taxon>Heracleum</taxon>
    </lineage>
</organism>
<dbReference type="PANTHER" id="PTHR13052">
    <property type="entry name" value="NFRKB-RELATED"/>
    <property type="match status" value="1"/>
</dbReference>
<dbReference type="PROSITE" id="PS51916">
    <property type="entry name" value="DEUBAD"/>
    <property type="match status" value="1"/>
</dbReference>
<gene>
    <name evidence="5" type="ORF">POM88_045753</name>
</gene>
<dbReference type="Proteomes" id="UP001237642">
    <property type="component" value="Unassembled WGS sequence"/>
</dbReference>
<proteinExistence type="predicted"/>
<evidence type="ECO:0000313" key="6">
    <source>
        <dbReference type="Proteomes" id="UP001237642"/>
    </source>
</evidence>
<comment type="caution">
    <text evidence="5">The sequence shown here is derived from an EMBL/GenBank/DDBJ whole genome shotgun (WGS) entry which is preliminary data.</text>
</comment>
<name>A0AAD8M6C1_9APIA</name>
<evidence type="ECO:0000256" key="3">
    <source>
        <dbReference type="SAM" id="MobiDB-lite"/>
    </source>
</evidence>
<accession>A0AAD8M6C1</accession>
<feature type="compositionally biased region" description="Acidic residues" evidence="3">
    <location>
        <begin position="420"/>
        <end position="436"/>
    </location>
</feature>
<comment type="subcellular location">
    <subcellularLocation>
        <location evidence="1">Nucleus</location>
    </subcellularLocation>
</comment>
<evidence type="ECO:0000259" key="4">
    <source>
        <dbReference type="PROSITE" id="PS51916"/>
    </source>
</evidence>
<dbReference type="PANTHER" id="PTHR13052:SF2">
    <property type="entry name" value="NUCLEAR FACTOR KAPPA-B-BINDING PROTEIN"/>
    <property type="match status" value="1"/>
</dbReference>
<dbReference type="CDD" id="cd21865">
    <property type="entry name" value="DEUBAD_NFRKB"/>
    <property type="match status" value="1"/>
</dbReference>
<evidence type="ECO:0000313" key="5">
    <source>
        <dbReference type="EMBL" id="KAK1361279.1"/>
    </source>
</evidence>
<dbReference type="EMBL" id="JAUIZM010000010">
    <property type="protein sequence ID" value="KAK1361279.1"/>
    <property type="molecule type" value="Genomic_DNA"/>
</dbReference>